<feature type="transmembrane region" description="Helical" evidence="2">
    <location>
        <begin position="52"/>
        <end position="72"/>
    </location>
</feature>
<dbReference type="EMBL" id="JBHFAB010000034">
    <property type="protein sequence ID" value="MFC1421145.1"/>
    <property type="molecule type" value="Genomic_DNA"/>
</dbReference>
<keyword evidence="2" id="KW-1133">Transmembrane helix</keyword>
<keyword evidence="2" id="KW-0812">Transmembrane</keyword>
<proteinExistence type="predicted"/>
<name>A0ABV6W570_9ACTN</name>
<dbReference type="RefSeq" id="WP_380543788.1">
    <property type="nucleotide sequence ID" value="NZ_JBHFAB010000034.1"/>
</dbReference>
<sequence length="286" mass="27791">MSGFEHSNTPDDGPGSGGQPTGEPDPVPAQLVSPVPVNPSASRGFFSHKRNIAIVAGAAVLAVGGGIAIGVVSTSGSSHTTASAASGFKGGKARGALGEGGSASNARSVNEPGGTSGTVSGVSGNGFTVTTPTGGQITVSEASSTAYQDATSGTSTATTADAVKNGAGVLVLGTVNNKSITATTVIVEPAGSPYTTASSDVSALQRGQKAGTQAFGTIPADYSDGQGTIVGAATADQAVAAALAKYPGGLVDRVVQLSDGGYEVHDIGTNMHHIFEDASFKVIGAN</sequence>
<comment type="caution">
    <text evidence="3">The sequence shown here is derived from an EMBL/GenBank/DDBJ whole genome shotgun (WGS) entry which is preliminary data.</text>
</comment>
<dbReference type="Proteomes" id="UP001592531">
    <property type="component" value="Unassembled WGS sequence"/>
</dbReference>
<feature type="region of interest" description="Disordered" evidence="1">
    <location>
        <begin position="74"/>
        <end position="127"/>
    </location>
</feature>
<feature type="compositionally biased region" description="Low complexity" evidence="1">
    <location>
        <begin position="117"/>
        <end position="127"/>
    </location>
</feature>
<protein>
    <submittedName>
        <fullName evidence="3">Uncharacterized protein</fullName>
    </submittedName>
</protein>
<organism evidence="3 4">
    <name type="scientific">Streptacidiphilus cavernicola</name>
    <dbReference type="NCBI Taxonomy" id="3342716"/>
    <lineage>
        <taxon>Bacteria</taxon>
        <taxon>Bacillati</taxon>
        <taxon>Actinomycetota</taxon>
        <taxon>Actinomycetes</taxon>
        <taxon>Kitasatosporales</taxon>
        <taxon>Streptomycetaceae</taxon>
        <taxon>Streptacidiphilus</taxon>
    </lineage>
</organism>
<accession>A0ABV6W570</accession>
<evidence type="ECO:0000313" key="3">
    <source>
        <dbReference type="EMBL" id="MFC1421145.1"/>
    </source>
</evidence>
<keyword evidence="4" id="KW-1185">Reference proteome</keyword>
<evidence type="ECO:0000256" key="2">
    <source>
        <dbReference type="SAM" id="Phobius"/>
    </source>
</evidence>
<gene>
    <name evidence="3" type="ORF">ACEZDE_31555</name>
</gene>
<keyword evidence="2" id="KW-0472">Membrane</keyword>
<evidence type="ECO:0000256" key="1">
    <source>
        <dbReference type="SAM" id="MobiDB-lite"/>
    </source>
</evidence>
<reference evidence="3 4" key="1">
    <citation type="submission" date="2024-09" db="EMBL/GenBank/DDBJ databases">
        <authorList>
            <person name="Lee S.D."/>
        </authorList>
    </citation>
    <scope>NUCLEOTIDE SEQUENCE [LARGE SCALE GENOMIC DNA]</scope>
    <source>
        <strain evidence="3 4">N8-3</strain>
    </source>
</reference>
<feature type="compositionally biased region" description="Low complexity" evidence="1">
    <location>
        <begin position="74"/>
        <end position="87"/>
    </location>
</feature>
<evidence type="ECO:0000313" key="4">
    <source>
        <dbReference type="Proteomes" id="UP001592531"/>
    </source>
</evidence>
<feature type="region of interest" description="Disordered" evidence="1">
    <location>
        <begin position="1"/>
        <end position="36"/>
    </location>
</feature>